<keyword evidence="3" id="KW-1185">Reference proteome</keyword>
<name>A0ABN2T0Z9_9MICO</name>
<gene>
    <name evidence="2" type="ORF">GCM10009777_36320</name>
</gene>
<comment type="caution">
    <text evidence="2">The sequence shown here is derived from an EMBL/GenBank/DDBJ whole genome shotgun (WGS) entry which is preliminary data.</text>
</comment>
<feature type="region of interest" description="Disordered" evidence="1">
    <location>
        <begin position="689"/>
        <end position="717"/>
    </location>
</feature>
<reference evidence="2 3" key="1">
    <citation type="journal article" date="2019" name="Int. J. Syst. Evol. Microbiol.">
        <title>The Global Catalogue of Microorganisms (GCM) 10K type strain sequencing project: providing services to taxonomists for standard genome sequencing and annotation.</title>
        <authorList>
            <consortium name="The Broad Institute Genomics Platform"/>
            <consortium name="The Broad Institute Genome Sequencing Center for Infectious Disease"/>
            <person name="Wu L."/>
            <person name="Ma J."/>
        </authorList>
    </citation>
    <scope>NUCLEOTIDE SEQUENCE [LARGE SCALE GENOMIC DNA]</scope>
    <source>
        <strain evidence="2 3">JCM 14902</strain>
    </source>
</reference>
<evidence type="ECO:0000313" key="3">
    <source>
        <dbReference type="Proteomes" id="UP001500326"/>
    </source>
</evidence>
<dbReference type="RefSeq" id="WP_344065626.1">
    <property type="nucleotide sequence ID" value="NZ_BAAAOH010000001.1"/>
</dbReference>
<feature type="compositionally biased region" description="Pro residues" evidence="1">
    <location>
        <begin position="708"/>
        <end position="717"/>
    </location>
</feature>
<dbReference type="EMBL" id="BAAAOH010000001">
    <property type="protein sequence ID" value="GAA1996293.1"/>
    <property type="molecule type" value="Genomic_DNA"/>
</dbReference>
<dbReference type="InterPro" id="IPR011749">
    <property type="entry name" value="CHP02243"/>
</dbReference>
<evidence type="ECO:0000256" key="1">
    <source>
        <dbReference type="SAM" id="MobiDB-lite"/>
    </source>
</evidence>
<organism evidence="2 3">
    <name type="scientific">Microbacterium pumilum</name>
    <dbReference type="NCBI Taxonomy" id="344165"/>
    <lineage>
        <taxon>Bacteria</taxon>
        <taxon>Bacillati</taxon>
        <taxon>Actinomycetota</taxon>
        <taxon>Actinomycetes</taxon>
        <taxon>Micrococcales</taxon>
        <taxon>Microbacteriaceae</taxon>
        <taxon>Microbacterium</taxon>
    </lineage>
</organism>
<sequence length="717" mass="77800">MALIAPILDNRTQEQLRDELVRRIPAYSPEWTNHNESDPGIALLELFAHLGESLLYRFNQIPETTRIEFLRLLGVQPRPARPAHVILSAITEVPAGIQVLKDSEASAGKVSFQTEDEVYVWPLEAVAAGKTETADGAADSRADALSRAGIIDPTKAAFYRTVLTSLDPSVPEAATIDVSKQVDGALWVALLAQETTELAALAGRTIFLGVAFDERFDPPPVLGKLTPDKTEALRAGALTEDPPATLWQLWTEQKDADGNAILVPLSVLGDTTRGMVTTGVVKLELPTLPRLRGLGDGGADSPPPIDDEGIREKVIAWLRVTRPAGNDIGDAIQRVRWVGANCVAAEQTQTPAPELLGTGTGDADQRFPLTHSPVLEKTVHLQVEEPEGWTDWVEVENFARSKLEDRHFTVDHENGAVVFGRARFPQLGERVRVPSYRYSKGKDGNLPARAITSLPKHPAVTVTNPFPSEGGSDSVPLRDALAAIPAEVHRRDRAVSTEDYRDLAEEIAGVARAEVLATFHPDTPAVEAAGVTTVVILPRVDVRNPDAPMPDIGLLRRVAMYLEPRRLVTAELYVIPPEYVQIAVSVGVRVRTGYQVDAVRRWVETIVRQYLSAVPPSGPDGRGWPLGRTVRAAELEAVAVQVEGVEYAMGTRLALVIPATKTSPRFVIEQETVALQPWQLPEVVAIDVSRGDPVEPGTTPDPADSPQTPVPLPPEVC</sequence>
<dbReference type="Proteomes" id="UP001500326">
    <property type="component" value="Unassembled WGS sequence"/>
</dbReference>
<accession>A0ABN2T0Z9</accession>
<proteinExistence type="predicted"/>
<evidence type="ECO:0000313" key="2">
    <source>
        <dbReference type="EMBL" id="GAA1996293.1"/>
    </source>
</evidence>
<dbReference type="NCBIfam" id="TIGR02243">
    <property type="entry name" value="putative baseplate assembly protein"/>
    <property type="match status" value="1"/>
</dbReference>
<protein>
    <submittedName>
        <fullName evidence="2">Baseplate assembly protein</fullName>
    </submittedName>
</protein>